<proteinExistence type="inferred from homology"/>
<evidence type="ECO:0000256" key="5">
    <source>
        <dbReference type="ARBA" id="ARBA00038966"/>
    </source>
</evidence>
<dbReference type="PANTHER" id="PTHR23407">
    <property type="entry name" value="ATPASE INHIBITOR/5-FORMYLTETRAHYDROFOLATE CYCLO-LIGASE"/>
    <property type="match status" value="1"/>
</dbReference>
<evidence type="ECO:0000313" key="8">
    <source>
        <dbReference type="Proteomes" id="UP001430584"/>
    </source>
</evidence>
<dbReference type="RefSeq" id="XP_066630090.1">
    <property type="nucleotide sequence ID" value="XM_066779286.1"/>
</dbReference>
<dbReference type="Proteomes" id="UP001430584">
    <property type="component" value="Unassembled WGS sequence"/>
</dbReference>
<evidence type="ECO:0000313" key="7">
    <source>
        <dbReference type="EMBL" id="KAL0257061.1"/>
    </source>
</evidence>
<evidence type="ECO:0000256" key="2">
    <source>
        <dbReference type="ARBA" id="ARBA00022741"/>
    </source>
</evidence>
<sequence>MASVQAAKKELRTQIKQVLAALPQDAVAQQTSRAVGALLSLPEYQAARRISVYLSMPVGEISTAGIVKDALASGKKVFVPYTYQRSAHPELRPKSIMDMVELHSFRDFESFQPDRWGIPTPSAESITDRQNSFGGQGLSEGDTRPANGAEPGLDLIVVPGMLFDADFGRLGHGKGFYDFFFDRCQQHCGKASGVRMPFLGMTAVRHLTSEDAMANSEQLVGLALKEQLLLPAQSIPMDATDWRLDALVVGDGEVLRSTKAQPNASMP</sequence>
<comment type="caution">
    <text evidence="7">The sequence shown here is derived from an EMBL/GenBank/DDBJ whole genome shotgun (WGS) entry which is preliminary data.</text>
</comment>
<dbReference type="PANTHER" id="PTHR23407:SF1">
    <property type="entry name" value="5-FORMYLTETRAHYDROFOLATE CYCLO-LIGASE"/>
    <property type="match status" value="1"/>
</dbReference>
<dbReference type="Gene3D" id="3.40.50.10420">
    <property type="entry name" value="NagB/RpiA/CoA transferase-like"/>
    <property type="match status" value="1"/>
</dbReference>
<dbReference type="InterPro" id="IPR037171">
    <property type="entry name" value="NagB/RpiA_transferase-like"/>
</dbReference>
<feature type="region of interest" description="Disordered" evidence="6">
    <location>
        <begin position="119"/>
        <end position="146"/>
    </location>
</feature>
<evidence type="ECO:0000256" key="3">
    <source>
        <dbReference type="ARBA" id="ARBA00022840"/>
    </source>
</evidence>
<dbReference type="SUPFAM" id="SSF100950">
    <property type="entry name" value="NagB/RpiA/CoA transferase-like"/>
    <property type="match status" value="1"/>
</dbReference>
<keyword evidence="8" id="KW-1185">Reference proteome</keyword>
<protein>
    <recommendedName>
        <fullName evidence="5">5-formyltetrahydrofolate cyclo-ligase</fullName>
        <ecNumber evidence="5">6.3.3.2</ecNumber>
    </recommendedName>
</protein>
<dbReference type="InterPro" id="IPR002698">
    <property type="entry name" value="FTHF_cligase"/>
</dbReference>
<dbReference type="Pfam" id="PF01812">
    <property type="entry name" value="5-FTHF_cyc-lig"/>
    <property type="match status" value="1"/>
</dbReference>
<accession>A0ABR3CBB7</accession>
<keyword evidence="3" id="KW-0067">ATP-binding</keyword>
<evidence type="ECO:0000256" key="4">
    <source>
        <dbReference type="ARBA" id="ARBA00036539"/>
    </source>
</evidence>
<name>A0ABR3CBB7_9PEZI</name>
<evidence type="ECO:0000256" key="6">
    <source>
        <dbReference type="SAM" id="MobiDB-lite"/>
    </source>
</evidence>
<evidence type="ECO:0000256" key="1">
    <source>
        <dbReference type="ARBA" id="ARBA00010638"/>
    </source>
</evidence>
<dbReference type="EC" id="6.3.3.2" evidence="5"/>
<keyword evidence="2" id="KW-0547">Nucleotide-binding</keyword>
<gene>
    <name evidence="7" type="ORF">SLS55_007871</name>
</gene>
<dbReference type="InterPro" id="IPR024185">
    <property type="entry name" value="FTHF_cligase-like_sf"/>
</dbReference>
<feature type="compositionally biased region" description="Polar residues" evidence="6">
    <location>
        <begin position="122"/>
        <end position="133"/>
    </location>
</feature>
<reference evidence="7 8" key="1">
    <citation type="submission" date="2024-02" db="EMBL/GenBank/DDBJ databases">
        <title>De novo assembly and annotation of 12 fungi associated with fruit tree decline syndrome in Ontario, Canada.</title>
        <authorList>
            <person name="Sulman M."/>
            <person name="Ellouze W."/>
            <person name="Ilyukhin E."/>
        </authorList>
    </citation>
    <scope>NUCLEOTIDE SEQUENCE [LARGE SCALE GENOMIC DNA]</scope>
    <source>
        <strain evidence="7 8">FDS-637</strain>
    </source>
</reference>
<comment type="similarity">
    <text evidence="1">Belongs to the 5-formyltetrahydrofolate cyclo-ligase family.</text>
</comment>
<organism evidence="7 8">
    <name type="scientific">Diplodia seriata</name>
    <dbReference type="NCBI Taxonomy" id="420778"/>
    <lineage>
        <taxon>Eukaryota</taxon>
        <taxon>Fungi</taxon>
        <taxon>Dikarya</taxon>
        <taxon>Ascomycota</taxon>
        <taxon>Pezizomycotina</taxon>
        <taxon>Dothideomycetes</taxon>
        <taxon>Dothideomycetes incertae sedis</taxon>
        <taxon>Botryosphaeriales</taxon>
        <taxon>Botryosphaeriaceae</taxon>
        <taxon>Diplodia</taxon>
    </lineage>
</organism>
<dbReference type="GeneID" id="92011956"/>
<dbReference type="EMBL" id="JAJVCZ030000008">
    <property type="protein sequence ID" value="KAL0257061.1"/>
    <property type="molecule type" value="Genomic_DNA"/>
</dbReference>
<comment type="catalytic activity">
    <reaction evidence="4">
        <text>(6S)-5-formyl-5,6,7,8-tetrahydrofolate + ATP = (6R)-5,10-methenyltetrahydrofolate + ADP + phosphate</text>
        <dbReference type="Rhea" id="RHEA:10488"/>
        <dbReference type="ChEBI" id="CHEBI:30616"/>
        <dbReference type="ChEBI" id="CHEBI:43474"/>
        <dbReference type="ChEBI" id="CHEBI:57455"/>
        <dbReference type="ChEBI" id="CHEBI:57457"/>
        <dbReference type="ChEBI" id="CHEBI:456216"/>
        <dbReference type="EC" id="6.3.3.2"/>
    </reaction>
</comment>